<reference evidence="3 4" key="1">
    <citation type="submission" date="2013-03" db="EMBL/GenBank/DDBJ databases">
        <title>The Genome Sequence of Phialophora europaea CBS 101466.</title>
        <authorList>
            <consortium name="The Broad Institute Genomics Platform"/>
            <person name="Cuomo C."/>
            <person name="de Hoog S."/>
            <person name="Gorbushina A."/>
            <person name="Walker B."/>
            <person name="Young S.K."/>
            <person name="Zeng Q."/>
            <person name="Gargeya S."/>
            <person name="Fitzgerald M."/>
            <person name="Haas B."/>
            <person name="Abouelleil A."/>
            <person name="Allen A.W."/>
            <person name="Alvarado L."/>
            <person name="Arachchi H.M."/>
            <person name="Berlin A.M."/>
            <person name="Chapman S.B."/>
            <person name="Gainer-Dewar J."/>
            <person name="Goldberg J."/>
            <person name="Griggs A."/>
            <person name="Gujja S."/>
            <person name="Hansen M."/>
            <person name="Howarth C."/>
            <person name="Imamovic A."/>
            <person name="Ireland A."/>
            <person name="Larimer J."/>
            <person name="McCowan C."/>
            <person name="Murphy C."/>
            <person name="Pearson M."/>
            <person name="Poon T.W."/>
            <person name="Priest M."/>
            <person name="Roberts A."/>
            <person name="Saif S."/>
            <person name="Shea T."/>
            <person name="Sisk P."/>
            <person name="Sykes S."/>
            <person name="Wortman J."/>
            <person name="Nusbaum C."/>
            <person name="Birren B."/>
        </authorList>
    </citation>
    <scope>NUCLEOTIDE SEQUENCE [LARGE SCALE GENOMIC DNA]</scope>
    <source>
        <strain evidence="3 4">CBS 101466</strain>
    </source>
</reference>
<accession>W2RL67</accession>
<dbReference type="HOGENOM" id="CLU_020178_1_0_1"/>
<dbReference type="Pfam" id="PF12051">
    <property type="entry name" value="DUF3533"/>
    <property type="match status" value="1"/>
</dbReference>
<keyword evidence="4" id="KW-1185">Reference proteome</keyword>
<dbReference type="PANTHER" id="PTHR34814:SF1">
    <property type="entry name" value="NITROSOGUANIDINE RESISTANCE PROTEIN SNG1"/>
    <property type="match status" value="1"/>
</dbReference>
<feature type="transmembrane region" description="Helical" evidence="1">
    <location>
        <begin position="301"/>
        <end position="322"/>
    </location>
</feature>
<evidence type="ECO:0000259" key="2">
    <source>
        <dbReference type="Pfam" id="PF12051"/>
    </source>
</evidence>
<dbReference type="VEuPathDB" id="FungiDB:HMPREF1541_08231"/>
<organism evidence="3 4">
    <name type="scientific">Cyphellophora europaea (strain CBS 101466)</name>
    <name type="common">Phialophora europaea</name>
    <dbReference type="NCBI Taxonomy" id="1220924"/>
    <lineage>
        <taxon>Eukaryota</taxon>
        <taxon>Fungi</taxon>
        <taxon>Dikarya</taxon>
        <taxon>Ascomycota</taxon>
        <taxon>Pezizomycotina</taxon>
        <taxon>Eurotiomycetes</taxon>
        <taxon>Chaetothyriomycetidae</taxon>
        <taxon>Chaetothyriales</taxon>
        <taxon>Cyphellophoraceae</taxon>
        <taxon>Cyphellophora</taxon>
    </lineage>
</organism>
<feature type="transmembrane region" description="Helical" evidence="1">
    <location>
        <begin position="258"/>
        <end position="280"/>
    </location>
</feature>
<feature type="transmembrane region" description="Helical" evidence="1">
    <location>
        <begin position="45"/>
        <end position="66"/>
    </location>
</feature>
<dbReference type="GeneID" id="19975570"/>
<evidence type="ECO:0000256" key="1">
    <source>
        <dbReference type="SAM" id="Phobius"/>
    </source>
</evidence>
<evidence type="ECO:0000313" key="4">
    <source>
        <dbReference type="Proteomes" id="UP000030752"/>
    </source>
</evidence>
<feature type="transmembrane region" description="Helical" evidence="1">
    <location>
        <begin position="356"/>
        <end position="379"/>
    </location>
</feature>
<feature type="transmembrane region" description="Helical" evidence="1">
    <location>
        <begin position="386"/>
        <end position="405"/>
    </location>
</feature>
<keyword evidence="1" id="KW-1133">Transmembrane helix</keyword>
<sequence>MAENVFLFNLDAWPRDAPEPAGPPAPTNFWNTALRTTRRTIFIEYSWTLLVLCAFVLGVLSIYWGALFRIKQNLKHATIAVVDFDGQLAPYNSIEPSVGPFVVQEIRRAATLQHALGYKIHDPADYDFDTLAVRQAVHHEDVWGAIVINPNATALLRQAVEQGNTSYDPTGACQIIYNQARDIESFNQYVIPTLTRLGTDISYSFATNWTTSVLTNNSLLTSTYATTPQALSPGIAFTIYDLRPFDPPVAIPAVSIGLIYLIIIAFFSFSFFMPIHSLFLNPAAPQPHPPLRFTHLILWRYIATTTAYFFLSLAYSLVSLAFQIPFSNTPPAGQSSFPTDAPINNANLVGHATFPVYWLLNFLGMGALGLPLEVAAMLLPNRKPWVSLFLIFWVITNVSTGFYALELAPTFYAWGYGCPLRQIVYASRSLLFGTRSQLGLNFGVLVAWIVGATVVWVPSCFVMKRRVAKQKQREAGIAPAGRDGGKVKKVVTDHAKKLNARVPKAPKM</sequence>
<dbReference type="GO" id="GO:0016020">
    <property type="term" value="C:membrane"/>
    <property type="evidence" value="ECO:0007669"/>
    <property type="project" value="TreeGrafter"/>
</dbReference>
<protein>
    <recommendedName>
        <fullName evidence="2">DUF3533 domain-containing protein</fullName>
    </recommendedName>
</protein>
<dbReference type="STRING" id="1220924.W2RL67"/>
<proteinExistence type="predicted"/>
<dbReference type="Proteomes" id="UP000030752">
    <property type="component" value="Unassembled WGS sequence"/>
</dbReference>
<dbReference type="InParanoid" id="W2RL67"/>
<dbReference type="FunCoup" id="W2RL67">
    <property type="interactions" value="28"/>
</dbReference>
<dbReference type="InterPro" id="IPR022703">
    <property type="entry name" value="DUF3533"/>
</dbReference>
<dbReference type="PANTHER" id="PTHR34814">
    <property type="entry name" value="NITROSOGUANIDINE RESISTANCE PROTEIN SNG1"/>
    <property type="match status" value="1"/>
</dbReference>
<dbReference type="eggNOG" id="ENOG502QUA0">
    <property type="taxonomic scope" value="Eukaryota"/>
</dbReference>
<keyword evidence="1" id="KW-0812">Transmembrane</keyword>
<feature type="transmembrane region" description="Helical" evidence="1">
    <location>
        <begin position="438"/>
        <end position="463"/>
    </location>
</feature>
<gene>
    <name evidence="3" type="ORF">HMPREF1541_08231</name>
</gene>
<dbReference type="EMBL" id="KB822724">
    <property type="protein sequence ID" value="ETN37241.1"/>
    <property type="molecule type" value="Genomic_DNA"/>
</dbReference>
<name>W2RL67_CYPE1</name>
<dbReference type="InterPro" id="IPR053001">
    <property type="entry name" value="MNNG_permease-like"/>
</dbReference>
<feature type="domain" description="DUF3533" evidence="2">
    <location>
        <begin position="49"/>
        <end position="452"/>
    </location>
</feature>
<dbReference type="AlphaFoldDB" id="W2RL67"/>
<dbReference type="RefSeq" id="XP_008720773.1">
    <property type="nucleotide sequence ID" value="XM_008722551.1"/>
</dbReference>
<dbReference type="OrthoDB" id="2140105at2759"/>
<keyword evidence="1" id="KW-0472">Membrane</keyword>
<evidence type="ECO:0000313" key="3">
    <source>
        <dbReference type="EMBL" id="ETN37241.1"/>
    </source>
</evidence>